<dbReference type="Pfam" id="PF05974">
    <property type="entry name" value="DUF892"/>
    <property type="match status" value="1"/>
</dbReference>
<dbReference type="InterPro" id="IPR047114">
    <property type="entry name" value="YciF"/>
</dbReference>
<dbReference type="Proteomes" id="UP000390335">
    <property type="component" value="Unassembled WGS sequence"/>
</dbReference>
<sequence>MQISSFKDMYLAELQELVSVESQLADSLLRMAEVAAHPSLKDALVHHRAQTEVQKDRLVSLLQKHGAVPAAHADQAMQALIHETEKMASMLKGNDLRDAGLIASAQRLEHYEIAAYGTAAALAGQLDLREDQEVLHRSLEEEKQTDILLTRLAKGEINRDALPSD</sequence>
<protein>
    <submittedName>
        <fullName evidence="1">YciE/YciF family protein</fullName>
    </submittedName>
</protein>
<comment type="caution">
    <text evidence="1">The sequence shown here is derived from an EMBL/GenBank/DDBJ whole genome shotgun (WGS) entry which is preliminary data.</text>
</comment>
<dbReference type="SUPFAM" id="SSF47240">
    <property type="entry name" value="Ferritin-like"/>
    <property type="match status" value="1"/>
</dbReference>
<evidence type="ECO:0000313" key="1">
    <source>
        <dbReference type="EMBL" id="GES51441.1"/>
    </source>
</evidence>
<dbReference type="PANTHER" id="PTHR30565:SF9">
    <property type="entry name" value="PROTEIN YCIF"/>
    <property type="match status" value="1"/>
</dbReference>
<evidence type="ECO:0000313" key="2">
    <source>
        <dbReference type="Proteomes" id="UP000390335"/>
    </source>
</evidence>
<reference evidence="1 2" key="1">
    <citation type="journal article" date="2020" name="Genome Biol. Evol.">
        <title>Rhizobium dioscoreae sp. nov., a plant growth-promoting bacterium isolated from yam (Dioscorea species).</title>
        <authorList>
            <person name="Ouyabe M."/>
            <person name="Tanaka N."/>
            <person name="Shiwa Y."/>
            <person name="Fujita N."/>
            <person name="Kikuno H."/>
            <person name="Babil P."/>
            <person name="Shiwachi H."/>
        </authorList>
    </citation>
    <scope>NUCLEOTIDE SEQUENCE [LARGE SCALE GENOMIC DNA]</scope>
    <source>
        <strain evidence="1 2">S-93</strain>
    </source>
</reference>
<name>A0ABQ0Z7Y5_9HYPH</name>
<dbReference type="PANTHER" id="PTHR30565">
    <property type="entry name" value="PROTEIN YCIF"/>
    <property type="match status" value="1"/>
</dbReference>
<dbReference type="EMBL" id="BLAJ01000004">
    <property type="protein sequence ID" value="GES51441.1"/>
    <property type="molecule type" value="Genomic_DNA"/>
</dbReference>
<keyword evidence="2" id="KW-1185">Reference proteome</keyword>
<gene>
    <name evidence="1" type="ORF">RsS93_40550</name>
</gene>
<dbReference type="InterPro" id="IPR009078">
    <property type="entry name" value="Ferritin-like_SF"/>
</dbReference>
<organism evidence="1 2">
    <name type="scientific">Rhizobium dioscoreae</name>
    <dbReference type="NCBI Taxonomy" id="2653122"/>
    <lineage>
        <taxon>Bacteria</taxon>
        <taxon>Pseudomonadati</taxon>
        <taxon>Pseudomonadota</taxon>
        <taxon>Alphaproteobacteria</taxon>
        <taxon>Hyphomicrobiales</taxon>
        <taxon>Rhizobiaceae</taxon>
        <taxon>Rhizobium/Agrobacterium group</taxon>
        <taxon>Rhizobium</taxon>
    </lineage>
</organism>
<dbReference type="Gene3D" id="1.20.1260.10">
    <property type="match status" value="1"/>
</dbReference>
<proteinExistence type="predicted"/>
<dbReference type="InterPro" id="IPR010287">
    <property type="entry name" value="DUF892_YciF-like"/>
</dbReference>
<accession>A0ABQ0Z7Y5</accession>
<dbReference type="InterPro" id="IPR012347">
    <property type="entry name" value="Ferritin-like"/>
</dbReference>